<evidence type="ECO:0000313" key="3">
    <source>
        <dbReference type="Proteomes" id="UP000193689"/>
    </source>
</evidence>
<feature type="compositionally biased region" description="Low complexity" evidence="1">
    <location>
        <begin position="269"/>
        <end position="285"/>
    </location>
</feature>
<name>A0A1Y2DKH9_9PEZI</name>
<proteinExistence type="predicted"/>
<feature type="region of interest" description="Disordered" evidence="1">
    <location>
        <begin position="311"/>
        <end position="376"/>
    </location>
</feature>
<protein>
    <submittedName>
        <fullName evidence="2">Uncharacterized protein</fullName>
    </submittedName>
</protein>
<dbReference type="Proteomes" id="UP000193689">
    <property type="component" value="Unassembled WGS sequence"/>
</dbReference>
<feature type="compositionally biased region" description="Low complexity" evidence="1">
    <location>
        <begin position="15"/>
        <end position="31"/>
    </location>
</feature>
<dbReference type="EMBL" id="MCFJ01000013">
    <property type="protein sequence ID" value="ORY59743.1"/>
    <property type="molecule type" value="Genomic_DNA"/>
</dbReference>
<dbReference type="InParanoid" id="A0A1Y2DKH9"/>
<feature type="region of interest" description="Disordered" evidence="1">
    <location>
        <begin position="147"/>
        <end position="179"/>
    </location>
</feature>
<dbReference type="GeneID" id="63781735"/>
<feature type="compositionally biased region" description="Basic residues" evidence="1">
    <location>
        <begin position="347"/>
        <end position="359"/>
    </location>
</feature>
<dbReference type="AlphaFoldDB" id="A0A1Y2DKH9"/>
<feature type="region of interest" description="Disordered" evidence="1">
    <location>
        <begin position="269"/>
        <end position="294"/>
    </location>
</feature>
<dbReference type="RefSeq" id="XP_040712317.1">
    <property type="nucleotide sequence ID" value="XM_040865523.1"/>
</dbReference>
<sequence length="376" mass="41641">MTRKLPWKRDGAFVASPSTSSSARLSLTPAANRRPKDEVKSGRESKESLSSAAAIKKPFRRSLHRSASTSPPPEPLQESFMIEGFDEDDQYRMVEDEFFATAQRFTAHLHAAEYQRLKEAAKSSNAATIRDILRPVTMGMTDLVRRKQERKSLLEKQRKATREAKRKAHDSSDEGNSRLHSTALFGLMESPRKQATRLLDDITAISTTTRAAAGFGRPASRSRSSQAQYRSVLDARSTSGPAKTAHKYHIFDVDDDDDDMDASVRRTISTTPRTTRPPVSVPRSTELPAPVATSSATRPVAVKAWTKLPAPLPTTSPAKPAETAVTFQEPEPSDDSDGDIFNVKNRVLQRRARERRAKFTSKTSTTTPANDFIPGF</sequence>
<feature type="compositionally biased region" description="Basic and acidic residues" evidence="1">
    <location>
        <begin position="147"/>
        <end position="177"/>
    </location>
</feature>
<feature type="region of interest" description="Disordered" evidence="1">
    <location>
        <begin position="213"/>
        <end position="244"/>
    </location>
</feature>
<comment type="caution">
    <text evidence="2">The sequence shown here is derived from an EMBL/GenBank/DDBJ whole genome shotgun (WGS) entry which is preliminary data.</text>
</comment>
<keyword evidence="3" id="KW-1185">Reference proteome</keyword>
<gene>
    <name evidence="2" type="ORF">BCR38DRAFT_62477</name>
</gene>
<dbReference type="OrthoDB" id="5374569at2759"/>
<feature type="compositionally biased region" description="Basic and acidic residues" evidence="1">
    <location>
        <begin position="34"/>
        <end position="47"/>
    </location>
</feature>
<accession>A0A1Y2DKH9</accession>
<feature type="compositionally biased region" description="Polar residues" evidence="1">
    <location>
        <begin position="360"/>
        <end position="369"/>
    </location>
</feature>
<evidence type="ECO:0000313" key="2">
    <source>
        <dbReference type="EMBL" id="ORY59743.1"/>
    </source>
</evidence>
<dbReference type="STRING" id="1141098.A0A1Y2DKH9"/>
<feature type="compositionally biased region" description="Low complexity" evidence="1">
    <location>
        <begin position="213"/>
        <end position="231"/>
    </location>
</feature>
<reference evidence="2 3" key="1">
    <citation type="submission" date="2016-07" db="EMBL/GenBank/DDBJ databases">
        <title>Pervasive Adenine N6-methylation of Active Genes in Fungi.</title>
        <authorList>
            <consortium name="DOE Joint Genome Institute"/>
            <person name="Mondo S.J."/>
            <person name="Dannebaum R.O."/>
            <person name="Kuo R.C."/>
            <person name="Labutti K."/>
            <person name="Haridas S."/>
            <person name="Kuo A."/>
            <person name="Salamov A."/>
            <person name="Ahrendt S.R."/>
            <person name="Lipzen A."/>
            <person name="Sullivan W."/>
            <person name="Andreopoulos W.B."/>
            <person name="Clum A."/>
            <person name="Lindquist E."/>
            <person name="Daum C."/>
            <person name="Ramamoorthy G.K."/>
            <person name="Gryganskyi A."/>
            <person name="Culley D."/>
            <person name="Magnuson J.K."/>
            <person name="James T.Y."/>
            <person name="O'Malley M.A."/>
            <person name="Stajich J.E."/>
            <person name="Spatafora J.W."/>
            <person name="Visel A."/>
            <person name="Grigoriev I.V."/>
        </authorList>
    </citation>
    <scope>NUCLEOTIDE SEQUENCE [LARGE SCALE GENOMIC DNA]</scope>
    <source>
        <strain evidence="2 3">CBS 129021</strain>
    </source>
</reference>
<evidence type="ECO:0000256" key="1">
    <source>
        <dbReference type="SAM" id="MobiDB-lite"/>
    </source>
</evidence>
<organism evidence="2 3">
    <name type="scientific">Pseudomassariella vexata</name>
    <dbReference type="NCBI Taxonomy" id="1141098"/>
    <lineage>
        <taxon>Eukaryota</taxon>
        <taxon>Fungi</taxon>
        <taxon>Dikarya</taxon>
        <taxon>Ascomycota</taxon>
        <taxon>Pezizomycotina</taxon>
        <taxon>Sordariomycetes</taxon>
        <taxon>Xylariomycetidae</taxon>
        <taxon>Amphisphaeriales</taxon>
        <taxon>Pseudomassariaceae</taxon>
        <taxon>Pseudomassariella</taxon>
    </lineage>
</organism>
<feature type="region of interest" description="Disordered" evidence="1">
    <location>
        <begin position="1"/>
        <end position="78"/>
    </location>
</feature>